<dbReference type="Pfam" id="PF00132">
    <property type="entry name" value="Hexapep"/>
    <property type="match status" value="1"/>
</dbReference>
<dbReference type="GO" id="GO:0016746">
    <property type="term" value="F:acyltransferase activity"/>
    <property type="evidence" value="ECO:0007669"/>
    <property type="project" value="UniProtKB-KW"/>
</dbReference>
<keyword evidence="2" id="KW-0808">Transferase</keyword>
<dbReference type="CDD" id="cd04647">
    <property type="entry name" value="LbH_MAT_like"/>
    <property type="match status" value="1"/>
</dbReference>
<keyword evidence="2" id="KW-0012">Acyltransferase</keyword>
<comment type="caution">
    <text evidence="2">The sequence shown here is derived from an EMBL/GenBank/DDBJ whole genome shotgun (WGS) entry which is preliminary data.</text>
</comment>
<dbReference type="InterPro" id="IPR011004">
    <property type="entry name" value="Trimer_LpxA-like_sf"/>
</dbReference>
<name>A0ABT2I0U4_9SPHN</name>
<evidence type="ECO:0000313" key="3">
    <source>
        <dbReference type="Proteomes" id="UP001165583"/>
    </source>
</evidence>
<dbReference type="Gene3D" id="2.160.10.10">
    <property type="entry name" value="Hexapeptide repeat proteins"/>
    <property type="match status" value="1"/>
</dbReference>
<keyword evidence="3" id="KW-1185">Reference proteome</keyword>
<organism evidence="2 3">
    <name type="scientific">Novosphingobium mangrovi</name>
    <name type="common">ex Huang et al. 2023</name>
    <dbReference type="NCBI Taxonomy" id="2976432"/>
    <lineage>
        <taxon>Bacteria</taxon>
        <taxon>Pseudomonadati</taxon>
        <taxon>Pseudomonadota</taxon>
        <taxon>Alphaproteobacteria</taxon>
        <taxon>Sphingomonadales</taxon>
        <taxon>Sphingomonadaceae</taxon>
        <taxon>Novosphingobium</taxon>
    </lineage>
</organism>
<gene>
    <name evidence="2" type="ORF">NZK81_02540</name>
</gene>
<dbReference type="InterPro" id="IPR001451">
    <property type="entry name" value="Hexapep"/>
</dbReference>
<protein>
    <submittedName>
        <fullName evidence="2">Acyltransferase</fullName>
    </submittedName>
</protein>
<dbReference type="SUPFAM" id="SSF51161">
    <property type="entry name" value="Trimeric LpxA-like enzymes"/>
    <property type="match status" value="1"/>
</dbReference>
<evidence type="ECO:0000313" key="2">
    <source>
        <dbReference type="EMBL" id="MCT2398418.1"/>
    </source>
</evidence>
<dbReference type="PANTHER" id="PTHR43300:SF11">
    <property type="entry name" value="ACETYLTRANSFERASE RV3034C-RELATED"/>
    <property type="match status" value="1"/>
</dbReference>
<dbReference type="EMBL" id="JANZXA010000001">
    <property type="protein sequence ID" value="MCT2398418.1"/>
    <property type="molecule type" value="Genomic_DNA"/>
</dbReference>
<dbReference type="RefSeq" id="WP_260043929.1">
    <property type="nucleotide sequence ID" value="NZ_JANZXA010000001.1"/>
</dbReference>
<dbReference type="PANTHER" id="PTHR43300">
    <property type="entry name" value="ACETYLTRANSFERASE"/>
    <property type="match status" value="1"/>
</dbReference>
<comment type="similarity">
    <text evidence="1">Belongs to the transferase hexapeptide repeat family.</text>
</comment>
<dbReference type="Proteomes" id="UP001165583">
    <property type="component" value="Unassembled WGS sequence"/>
</dbReference>
<reference evidence="2" key="1">
    <citation type="submission" date="2022-09" db="EMBL/GenBank/DDBJ databases">
        <title>Novosphingobium sp. Nov., a polycyclic aromatic hydrocarbon-degrading bacterium isolated form mangrove sediments in HongKong.</title>
        <authorList>
            <person name="Hu Z."/>
        </authorList>
    </citation>
    <scope>NUCLEOTIDE SEQUENCE</scope>
    <source>
        <strain evidence="2">HK4-1</strain>
    </source>
</reference>
<dbReference type="InterPro" id="IPR050179">
    <property type="entry name" value="Trans_hexapeptide_repeat"/>
</dbReference>
<accession>A0ABT2I0U4</accession>
<evidence type="ECO:0000256" key="1">
    <source>
        <dbReference type="ARBA" id="ARBA00007274"/>
    </source>
</evidence>
<proteinExistence type="inferred from homology"/>
<sequence>MRTFLHRNGIGLVRNYYNKVWGTQIGEGTRISLSAKIDLTNPKGVIIGKYTALAFGSSVLTHDFIHSKHVVTKIGDYCFIGARAIIMPGVTVGDHCIVASGAVVMKDVPPNSVVMGNPGRVMERGIMTGDHGRRIHVAESVEPSAIAP</sequence>